<gene>
    <name evidence="12" type="primary">TMPO</name>
</gene>
<dbReference type="PANTHER" id="PTHR12019:SF9">
    <property type="entry name" value="THYMOPOIETIN"/>
    <property type="match status" value="1"/>
</dbReference>
<comment type="subcellular location">
    <subcellularLocation>
        <location evidence="1">Nucleus</location>
    </subcellularLocation>
</comment>
<feature type="region of interest" description="Disordered" evidence="8">
    <location>
        <begin position="53"/>
        <end position="104"/>
    </location>
</feature>
<feature type="transmembrane region" description="Helical" evidence="9">
    <location>
        <begin position="335"/>
        <end position="356"/>
    </location>
</feature>
<dbReference type="PROSITE" id="PS50955">
    <property type="entry name" value="LEM_LIKE"/>
    <property type="match status" value="1"/>
</dbReference>
<dbReference type="PANTHER" id="PTHR12019">
    <property type="entry name" value="LAMINA-ASSOCIATED POLYPEPTIDE THYMOPOIETIN"/>
    <property type="match status" value="1"/>
</dbReference>
<dbReference type="InterPro" id="IPR013146">
    <property type="entry name" value="LEM-like_dom"/>
</dbReference>
<dbReference type="GO" id="GO:0003677">
    <property type="term" value="F:DNA binding"/>
    <property type="evidence" value="ECO:0007669"/>
    <property type="project" value="UniProtKB-KW"/>
</dbReference>
<dbReference type="Proteomes" id="UP000472274">
    <property type="component" value="Unplaced"/>
</dbReference>
<evidence type="ECO:0000256" key="5">
    <source>
        <dbReference type="ARBA" id="ARBA00022990"/>
    </source>
</evidence>
<dbReference type="CTD" id="7112"/>
<evidence type="ECO:0000256" key="2">
    <source>
        <dbReference type="ARBA" id="ARBA00007744"/>
    </source>
</evidence>
<feature type="domain" description="LEM" evidence="10">
    <location>
        <begin position="98"/>
        <end position="142"/>
    </location>
</feature>
<keyword evidence="4" id="KW-0597">Phosphoprotein</keyword>
<dbReference type="SUPFAM" id="SSF63451">
    <property type="entry name" value="LEM domain"/>
    <property type="match status" value="2"/>
</dbReference>
<keyword evidence="5" id="KW-0007">Acetylation</keyword>
<feature type="region of interest" description="Disordered" evidence="8">
    <location>
        <begin position="139"/>
        <end position="198"/>
    </location>
</feature>
<evidence type="ECO:0000256" key="9">
    <source>
        <dbReference type="SAM" id="Phobius"/>
    </source>
</evidence>
<dbReference type="Gene3D" id="1.10.720.40">
    <property type="match status" value="2"/>
</dbReference>
<feature type="compositionally biased region" description="Basic and acidic residues" evidence="8">
    <location>
        <begin position="178"/>
        <end position="192"/>
    </location>
</feature>
<keyword evidence="9" id="KW-0812">Transmembrane</keyword>
<evidence type="ECO:0000256" key="6">
    <source>
        <dbReference type="ARBA" id="ARBA00023125"/>
    </source>
</evidence>
<dbReference type="InterPro" id="IPR003887">
    <property type="entry name" value="LEM_dom"/>
</dbReference>
<dbReference type="SMART" id="SM00540">
    <property type="entry name" value="LEM"/>
    <property type="match status" value="1"/>
</dbReference>
<feature type="compositionally biased region" description="Basic and acidic residues" evidence="8">
    <location>
        <begin position="86"/>
        <end position="95"/>
    </location>
</feature>
<evidence type="ECO:0000313" key="12">
    <source>
        <dbReference type="Ensembl" id="ENSTMTP00000007511.1"/>
    </source>
</evidence>
<feature type="domain" description="LEM-like" evidence="11">
    <location>
        <begin position="5"/>
        <end position="48"/>
    </location>
</feature>
<feature type="compositionally biased region" description="Polar residues" evidence="8">
    <location>
        <begin position="146"/>
        <end position="170"/>
    </location>
</feature>
<dbReference type="AlphaFoldDB" id="A0A674IDM6"/>
<proteinExistence type="inferred from homology"/>
<keyword evidence="9" id="KW-1133">Transmembrane helix</keyword>
<evidence type="ECO:0000256" key="4">
    <source>
        <dbReference type="ARBA" id="ARBA00022553"/>
    </source>
</evidence>
<protein>
    <submittedName>
        <fullName evidence="12">Thymopoietin</fullName>
    </submittedName>
</protein>
<dbReference type="Pfam" id="PF03020">
    <property type="entry name" value="LEM"/>
    <property type="match status" value="1"/>
</dbReference>
<dbReference type="RefSeq" id="XP_024055622.1">
    <property type="nucleotide sequence ID" value="XM_024199854.3"/>
</dbReference>
<dbReference type="PROSITE" id="PS50954">
    <property type="entry name" value="LEM"/>
    <property type="match status" value="1"/>
</dbReference>
<keyword evidence="7" id="KW-0539">Nucleus</keyword>
<keyword evidence="6" id="KW-0238">DNA-binding</keyword>
<keyword evidence="3" id="KW-0488">Methylation</keyword>
<dbReference type="Pfam" id="PF08198">
    <property type="entry name" value="Thymopoietin"/>
    <property type="match status" value="1"/>
</dbReference>
<dbReference type="GeneID" id="112106534"/>
<feature type="compositionally biased region" description="Low complexity" evidence="8">
    <location>
        <begin position="71"/>
        <end position="82"/>
    </location>
</feature>
<name>A0A674IDM6_9SAUR</name>
<evidence type="ECO:0000259" key="11">
    <source>
        <dbReference type="PROSITE" id="PS50955"/>
    </source>
</evidence>
<keyword evidence="13" id="KW-1185">Reference proteome</keyword>
<dbReference type="CDD" id="cd12940">
    <property type="entry name" value="LEM_LAP2_LEMD1"/>
    <property type="match status" value="1"/>
</dbReference>
<evidence type="ECO:0000256" key="7">
    <source>
        <dbReference type="ARBA" id="ARBA00023242"/>
    </source>
</evidence>
<keyword evidence="9" id="KW-0472">Membrane</keyword>
<dbReference type="InterPro" id="IPR011015">
    <property type="entry name" value="LEM/LEM-like_dom_sf"/>
</dbReference>
<dbReference type="Ensembl" id="ENSTMTT00000007762.1">
    <property type="protein sequence ID" value="ENSTMTP00000007511.1"/>
    <property type="gene ID" value="ENSTMTG00000005437.1"/>
</dbReference>
<organism evidence="12 13">
    <name type="scientific">Terrapene triunguis</name>
    <name type="common">Three-toed box turtle</name>
    <dbReference type="NCBI Taxonomy" id="2587831"/>
    <lineage>
        <taxon>Eukaryota</taxon>
        <taxon>Metazoa</taxon>
        <taxon>Chordata</taxon>
        <taxon>Craniata</taxon>
        <taxon>Vertebrata</taxon>
        <taxon>Euteleostomi</taxon>
        <taxon>Archelosauria</taxon>
        <taxon>Testudinata</taxon>
        <taxon>Testudines</taxon>
        <taxon>Cryptodira</taxon>
        <taxon>Durocryptodira</taxon>
        <taxon>Testudinoidea</taxon>
        <taxon>Emydidae</taxon>
        <taxon>Terrapene</taxon>
    </lineage>
</organism>
<reference evidence="12" key="1">
    <citation type="submission" date="2025-08" db="UniProtKB">
        <authorList>
            <consortium name="Ensembl"/>
        </authorList>
    </citation>
    <scope>IDENTIFICATION</scope>
</reference>
<dbReference type="FunFam" id="1.10.720.40:FF:000002">
    <property type="entry name" value="Thymopoietin isoform alpha"/>
    <property type="match status" value="1"/>
</dbReference>
<dbReference type="GO" id="GO:0005635">
    <property type="term" value="C:nuclear envelope"/>
    <property type="evidence" value="ECO:0007669"/>
    <property type="project" value="UniProtKB-ARBA"/>
</dbReference>
<evidence type="ECO:0000256" key="8">
    <source>
        <dbReference type="SAM" id="MobiDB-lite"/>
    </source>
</evidence>
<dbReference type="SMART" id="SM01261">
    <property type="entry name" value="Thymopoietin"/>
    <property type="match status" value="1"/>
</dbReference>
<evidence type="ECO:0000256" key="1">
    <source>
        <dbReference type="ARBA" id="ARBA00004123"/>
    </source>
</evidence>
<evidence type="ECO:0000313" key="13">
    <source>
        <dbReference type="Proteomes" id="UP000472274"/>
    </source>
</evidence>
<accession>A0A674IDM6</accession>
<dbReference type="FunFam" id="1.10.720.40:FF:000003">
    <property type="entry name" value="thymopoietin isoform X1"/>
    <property type="match status" value="1"/>
</dbReference>
<evidence type="ECO:0000256" key="3">
    <source>
        <dbReference type="ARBA" id="ARBA00022481"/>
    </source>
</evidence>
<dbReference type="GeneTree" id="ENSGT00940000154098"/>
<reference evidence="12" key="2">
    <citation type="submission" date="2025-09" db="UniProtKB">
        <authorList>
            <consortium name="Ensembl"/>
        </authorList>
    </citation>
    <scope>IDENTIFICATION</scope>
</reference>
<dbReference type="CDD" id="cd12935">
    <property type="entry name" value="LEM_like"/>
    <property type="match status" value="1"/>
</dbReference>
<evidence type="ECO:0000259" key="10">
    <source>
        <dbReference type="PROSITE" id="PS50954"/>
    </source>
</evidence>
<comment type="similarity">
    <text evidence="2">Belongs to the LEM family.</text>
</comment>
<dbReference type="InterPro" id="IPR051656">
    <property type="entry name" value="LEM_domain"/>
</dbReference>
<sequence>MPEFLADPSVLTKEKLKSELIANNVSLPGGEQRKDVYVQLYLQHLTARNAPAALAQPDFSSDEEREPTPLGARSRGGAAPGRKATKKTDKPRLEEKDDLDVTELSNEDLQEQLVKYGVTPGPILATTRKIYEKKLQKLKEQGPELGSSTPLPTVSSSAENTKQNGNNDSDQYSDNEEDPKVEFRLEKREPLKAKTKTPVTLKQRRVVEHNQQVVNRVPGNFKHAAPTLSISEFSDLPRRTPKKPLMTAEVVEKTLAEERRVERDILKEMFPYEVSTPTGISASCRRPIKGAAGRPIELSDFRMEESFSSKYVSKYVPLADDKPEKPVTKKRSIPMWIKILLFVVVSVFLFVVYQSMETNQGNPFSKYLGVPEAKIQAD</sequence>